<reference evidence="2" key="1">
    <citation type="journal article" date="2009" name="Nature">
        <title>The Schistosoma japonicum genome reveals features of host-parasite interplay.</title>
        <authorList>
            <person name="Liu F."/>
            <person name="Zhou Y."/>
            <person name="Wang Z.Q."/>
            <person name="Lu G."/>
            <person name="Zheng H."/>
            <person name="Brindley P.J."/>
            <person name="McManus D.P."/>
            <person name="Blair D."/>
            <person name="Zhang Q.H."/>
            <person name="Zhong Y."/>
            <person name="Wang S."/>
            <person name="Han Z.G."/>
            <person name="Chen Z."/>
        </authorList>
    </citation>
    <scope>NUCLEOTIDE SEQUENCE</scope>
    <source>
        <strain evidence="2">Anhui</strain>
    </source>
</reference>
<accession>C1LLS9</accession>
<keyword evidence="1" id="KW-0732">Signal</keyword>
<dbReference type="AlphaFoldDB" id="C1LLS9"/>
<dbReference type="EMBL" id="FN319930">
    <property type="protein sequence ID" value="CAX75656.1"/>
    <property type="molecule type" value="mRNA"/>
</dbReference>
<dbReference type="EMBL" id="FN319931">
    <property type="protein sequence ID" value="CAX75657.1"/>
    <property type="molecule type" value="mRNA"/>
</dbReference>
<protein>
    <submittedName>
        <fullName evidence="2">Uncharacterized protein</fullName>
    </submittedName>
</protein>
<evidence type="ECO:0000256" key="1">
    <source>
        <dbReference type="SAM" id="SignalP"/>
    </source>
</evidence>
<organism evidence="2">
    <name type="scientific">Schistosoma japonicum</name>
    <name type="common">Blood fluke</name>
    <dbReference type="NCBI Taxonomy" id="6182"/>
    <lineage>
        <taxon>Eukaryota</taxon>
        <taxon>Metazoa</taxon>
        <taxon>Spiralia</taxon>
        <taxon>Lophotrochozoa</taxon>
        <taxon>Platyhelminthes</taxon>
        <taxon>Trematoda</taxon>
        <taxon>Digenea</taxon>
        <taxon>Strigeidida</taxon>
        <taxon>Schistosomatoidea</taxon>
        <taxon>Schistosomatidae</taxon>
        <taxon>Schistosoma</taxon>
    </lineage>
</organism>
<sequence length="220" mass="25411">MMLKFLLYISMVLILINESTQNNLLNAIAKNITIAIRNLGNLTGGKHPHKDTIKTYYERDELIDILRALAGNITILNFELNELLDNVTANHSIDSKAVNNYVDCFTKHYKGETGSRLIKGVKKTKVWKLLQKHKNDVAEVRKWSSCLRKLQKQFKEMEEGYPRERCYSFVSDYPKAFDALLAKIQLMDLLIGGYNAFYLTDVVLRNLYDEVLIQTKTRTT</sequence>
<name>C1LLS9_SCHJA</name>
<feature type="signal peptide" evidence="1">
    <location>
        <begin position="1"/>
        <end position="21"/>
    </location>
</feature>
<reference evidence="2" key="2">
    <citation type="submission" date="2009-03" db="EMBL/GenBank/DDBJ databases">
        <authorList>
            <person name="Gang L."/>
        </authorList>
    </citation>
    <scope>NUCLEOTIDE SEQUENCE</scope>
    <source>
        <strain evidence="2">Anhui</strain>
    </source>
</reference>
<proteinExistence type="evidence at transcript level"/>
<evidence type="ECO:0000313" key="2">
    <source>
        <dbReference type="EMBL" id="CAX75657.1"/>
    </source>
</evidence>
<feature type="chain" id="PRO_5007646824" evidence="1">
    <location>
        <begin position="22"/>
        <end position="220"/>
    </location>
</feature>